<reference evidence="5" key="1">
    <citation type="journal article" date="2019" name="Int. J. Syst. Evol. Microbiol.">
        <title>The Global Catalogue of Microorganisms (GCM) 10K type strain sequencing project: providing services to taxonomists for standard genome sequencing and annotation.</title>
        <authorList>
            <consortium name="The Broad Institute Genomics Platform"/>
            <consortium name="The Broad Institute Genome Sequencing Center for Infectious Disease"/>
            <person name="Wu L."/>
            <person name="Ma J."/>
        </authorList>
    </citation>
    <scope>NUCLEOTIDE SEQUENCE [LARGE SCALE GENOMIC DNA]</scope>
    <source>
        <strain evidence="5">CGMCC 1.8860</strain>
    </source>
</reference>
<dbReference type="PANTHER" id="PTHR43800:SF1">
    <property type="entry name" value="PEPTIDYL-LYSINE N-ACETYLTRANSFERASE YJAB"/>
    <property type="match status" value="1"/>
</dbReference>
<dbReference type="EMBL" id="BMLY01000001">
    <property type="protein sequence ID" value="GGP25001.1"/>
    <property type="molecule type" value="Genomic_DNA"/>
</dbReference>
<dbReference type="InterPro" id="IPR000182">
    <property type="entry name" value="GNAT_dom"/>
</dbReference>
<dbReference type="Proteomes" id="UP000621859">
    <property type="component" value="Unassembled WGS sequence"/>
</dbReference>
<evidence type="ECO:0000256" key="1">
    <source>
        <dbReference type="ARBA" id="ARBA00022679"/>
    </source>
</evidence>
<dbReference type="PANTHER" id="PTHR43800">
    <property type="entry name" value="PEPTIDYL-LYSINE N-ACETYLTRANSFERASE YJAB"/>
    <property type="match status" value="1"/>
</dbReference>
<feature type="domain" description="N-acetyltransferase" evidence="3">
    <location>
        <begin position="13"/>
        <end position="154"/>
    </location>
</feature>
<name>A0ABQ2PHZ3_9NEIS</name>
<dbReference type="PROSITE" id="PS51186">
    <property type="entry name" value="GNAT"/>
    <property type="match status" value="1"/>
</dbReference>
<sequence>MAASTDADRAMIWTIRPATPADATTLAEIYLHTRQQSFVWQSPADFLLTDFAAQTEGEEIWLAQDTQGGIAGFVSIWAPSHFIHMLYVQPAFHGQGIGSALLTHLPGWANRPWQLKCLIHNGRARRFYANHGFIVTSQGQSADGDFVLMVRPSFADD</sequence>
<dbReference type="Gene3D" id="3.40.630.30">
    <property type="match status" value="1"/>
</dbReference>
<evidence type="ECO:0000313" key="4">
    <source>
        <dbReference type="EMBL" id="GGP25001.1"/>
    </source>
</evidence>
<proteinExistence type="predicted"/>
<evidence type="ECO:0000313" key="5">
    <source>
        <dbReference type="Proteomes" id="UP000621859"/>
    </source>
</evidence>
<dbReference type="InterPro" id="IPR016181">
    <property type="entry name" value="Acyl_CoA_acyltransferase"/>
</dbReference>
<accession>A0ABQ2PHZ3</accession>
<keyword evidence="1" id="KW-0808">Transferase</keyword>
<gene>
    <name evidence="4" type="ORF">GCM10010971_08200</name>
</gene>
<keyword evidence="5" id="KW-1185">Reference proteome</keyword>
<evidence type="ECO:0000259" key="3">
    <source>
        <dbReference type="PROSITE" id="PS51186"/>
    </source>
</evidence>
<dbReference type="RefSeq" id="WP_229678736.1">
    <property type="nucleotide sequence ID" value="NZ_BMLY01000001.1"/>
</dbReference>
<protein>
    <submittedName>
        <fullName evidence="4">GNAT family acetyltransferase</fullName>
    </submittedName>
</protein>
<keyword evidence="2" id="KW-0012">Acyltransferase</keyword>
<organism evidence="4 5">
    <name type="scientific">Silvimonas amylolytica</name>
    <dbReference type="NCBI Taxonomy" id="449663"/>
    <lineage>
        <taxon>Bacteria</taxon>
        <taxon>Pseudomonadati</taxon>
        <taxon>Pseudomonadota</taxon>
        <taxon>Betaproteobacteria</taxon>
        <taxon>Neisseriales</taxon>
        <taxon>Chitinibacteraceae</taxon>
        <taxon>Silvimonas</taxon>
    </lineage>
</organism>
<dbReference type="Pfam" id="PF13508">
    <property type="entry name" value="Acetyltransf_7"/>
    <property type="match status" value="1"/>
</dbReference>
<evidence type="ECO:0000256" key="2">
    <source>
        <dbReference type="ARBA" id="ARBA00023315"/>
    </source>
</evidence>
<comment type="caution">
    <text evidence="4">The sequence shown here is derived from an EMBL/GenBank/DDBJ whole genome shotgun (WGS) entry which is preliminary data.</text>
</comment>
<dbReference type="CDD" id="cd04301">
    <property type="entry name" value="NAT_SF"/>
    <property type="match status" value="1"/>
</dbReference>
<dbReference type="SUPFAM" id="SSF55729">
    <property type="entry name" value="Acyl-CoA N-acyltransferases (Nat)"/>
    <property type="match status" value="1"/>
</dbReference>